<dbReference type="GO" id="GO:0006167">
    <property type="term" value="P:AMP biosynthetic process"/>
    <property type="evidence" value="ECO:0007669"/>
    <property type="project" value="TreeGrafter"/>
</dbReference>
<evidence type="ECO:0000259" key="3">
    <source>
        <dbReference type="PROSITE" id="PS51462"/>
    </source>
</evidence>
<dbReference type="Proteomes" id="UP000292702">
    <property type="component" value="Unassembled WGS sequence"/>
</dbReference>
<proteinExistence type="predicted"/>
<dbReference type="GO" id="GO:0006754">
    <property type="term" value="P:ATP biosynthetic process"/>
    <property type="evidence" value="ECO:0007669"/>
    <property type="project" value="TreeGrafter"/>
</dbReference>
<gene>
    <name evidence="4" type="ORF">EIP91_012128</name>
</gene>
<accession>A0A4R0RY77</accession>
<evidence type="ECO:0000256" key="2">
    <source>
        <dbReference type="SAM" id="MobiDB-lite"/>
    </source>
</evidence>
<protein>
    <recommendedName>
        <fullName evidence="3">Nudix hydrolase domain-containing protein</fullName>
    </recommendedName>
</protein>
<feature type="compositionally biased region" description="Basic and acidic residues" evidence="2">
    <location>
        <begin position="1"/>
        <end position="11"/>
    </location>
</feature>
<evidence type="ECO:0000313" key="5">
    <source>
        <dbReference type="Proteomes" id="UP000292702"/>
    </source>
</evidence>
<dbReference type="InterPro" id="IPR000086">
    <property type="entry name" value="NUDIX_hydrolase_dom"/>
</dbReference>
<comment type="caution">
    <text evidence="4">The sequence shown here is derived from an EMBL/GenBank/DDBJ whole genome shotgun (WGS) entry which is preliminary data.</text>
</comment>
<reference evidence="4 5" key="1">
    <citation type="submission" date="2018-11" db="EMBL/GenBank/DDBJ databases">
        <title>Genome assembly of Steccherinum ochraceum LE-BIN_3174, the white-rot fungus of the Steccherinaceae family (The Residual Polyporoid clade, Polyporales, Basidiomycota).</title>
        <authorList>
            <person name="Fedorova T.V."/>
            <person name="Glazunova O.A."/>
            <person name="Landesman E.O."/>
            <person name="Moiseenko K.V."/>
            <person name="Psurtseva N.V."/>
            <person name="Savinova O.S."/>
            <person name="Shakhova N.V."/>
            <person name="Tyazhelova T.V."/>
            <person name="Vasina D.V."/>
        </authorList>
    </citation>
    <scope>NUCLEOTIDE SEQUENCE [LARGE SCALE GENOMIC DNA]</scope>
    <source>
        <strain evidence="4 5">LE-BIN_3174</strain>
    </source>
</reference>
<dbReference type="InterPro" id="IPR015797">
    <property type="entry name" value="NUDIX_hydrolase-like_dom_sf"/>
</dbReference>
<keyword evidence="1" id="KW-0378">Hydrolase</keyword>
<dbReference type="PANTHER" id="PTHR21340:SF0">
    <property type="entry name" value="BIS(5'-NUCLEOSYL)-TETRAPHOSPHATASE [ASYMMETRICAL]"/>
    <property type="match status" value="1"/>
</dbReference>
<evidence type="ECO:0000313" key="4">
    <source>
        <dbReference type="EMBL" id="TCD71179.1"/>
    </source>
</evidence>
<dbReference type="GO" id="GO:0004081">
    <property type="term" value="F:bis(5'-nucleosyl)-tetraphosphatase (asymmetrical) activity"/>
    <property type="evidence" value="ECO:0007669"/>
    <property type="project" value="TreeGrafter"/>
</dbReference>
<feature type="region of interest" description="Disordered" evidence="2">
    <location>
        <begin position="1"/>
        <end position="21"/>
    </location>
</feature>
<sequence length="229" mass="26129">MQSTNVDEHTTAEIQSPHLRPTLGHPQFILSPESSPAIPDSGYFASNFMLGVGVLIIQPATGKVVVVRDVREDGSVYWFFPKGRKDVGEDFREAALREAYEESGYRVSLMPLFTPSKAPNPAKPVEDIWKQGLNTEPIYMSNYYWAPDAYNKQIPHIYLTLWYVAELAQDAVYHEGTGVETEENFETHLMEYEEAILKVEAPFKEVLRLGYKLWKEKVQRLAVEAEQSQ</sequence>
<dbReference type="SUPFAM" id="SSF55811">
    <property type="entry name" value="Nudix"/>
    <property type="match status" value="1"/>
</dbReference>
<dbReference type="AlphaFoldDB" id="A0A4R0RY77"/>
<dbReference type="Gene3D" id="3.90.79.10">
    <property type="entry name" value="Nucleoside Triphosphate Pyrophosphohydrolase"/>
    <property type="match status" value="1"/>
</dbReference>
<dbReference type="EMBL" id="RWJN01000009">
    <property type="protein sequence ID" value="TCD71179.1"/>
    <property type="molecule type" value="Genomic_DNA"/>
</dbReference>
<keyword evidence="5" id="KW-1185">Reference proteome</keyword>
<dbReference type="PANTHER" id="PTHR21340">
    <property type="entry name" value="DIADENOSINE 5,5-P1,P4-TETRAPHOSPHATE PYROPHOSPHOHYDROLASE MUTT"/>
    <property type="match status" value="1"/>
</dbReference>
<dbReference type="InterPro" id="IPR051325">
    <property type="entry name" value="Nudix_hydrolase_domain"/>
</dbReference>
<dbReference type="Pfam" id="PF00293">
    <property type="entry name" value="NUDIX"/>
    <property type="match status" value="1"/>
</dbReference>
<dbReference type="PROSITE" id="PS51462">
    <property type="entry name" value="NUDIX"/>
    <property type="match status" value="1"/>
</dbReference>
<organism evidence="4 5">
    <name type="scientific">Steccherinum ochraceum</name>
    <dbReference type="NCBI Taxonomy" id="92696"/>
    <lineage>
        <taxon>Eukaryota</taxon>
        <taxon>Fungi</taxon>
        <taxon>Dikarya</taxon>
        <taxon>Basidiomycota</taxon>
        <taxon>Agaricomycotina</taxon>
        <taxon>Agaricomycetes</taxon>
        <taxon>Polyporales</taxon>
        <taxon>Steccherinaceae</taxon>
        <taxon>Steccherinum</taxon>
    </lineage>
</organism>
<dbReference type="OrthoDB" id="276276at2759"/>
<name>A0A4R0RY77_9APHY</name>
<dbReference type="PROSITE" id="PS00893">
    <property type="entry name" value="NUDIX_BOX"/>
    <property type="match status" value="1"/>
</dbReference>
<dbReference type="InterPro" id="IPR020084">
    <property type="entry name" value="NUDIX_hydrolase_CS"/>
</dbReference>
<feature type="domain" description="Nudix hydrolase" evidence="3">
    <location>
        <begin position="47"/>
        <end position="213"/>
    </location>
</feature>
<evidence type="ECO:0000256" key="1">
    <source>
        <dbReference type="ARBA" id="ARBA00022801"/>
    </source>
</evidence>